<dbReference type="EMBL" id="LC738875">
    <property type="protein sequence ID" value="BDT62442.1"/>
    <property type="molecule type" value="Genomic_DNA"/>
</dbReference>
<protein>
    <submittedName>
        <fullName evidence="2">Uncharacterized protein</fullName>
    </submittedName>
</protein>
<evidence type="ECO:0000313" key="2">
    <source>
        <dbReference type="EMBL" id="BDT62442.1"/>
    </source>
</evidence>
<organism evidence="2">
    <name type="scientific">Melicertus latisulcatus pemonivirus</name>
    <dbReference type="NCBI Taxonomy" id="2984278"/>
    <lineage>
        <taxon>Viruses</taxon>
        <taxon>Viruses incertae sedis</taxon>
        <taxon>Naldaviricetes</taxon>
        <taxon>Nimaviridae</taxon>
    </lineage>
</organism>
<evidence type="ECO:0000256" key="1">
    <source>
        <dbReference type="SAM" id="MobiDB-lite"/>
    </source>
</evidence>
<reference evidence="2" key="1">
    <citation type="submission" date="2022-10" db="EMBL/GenBank/DDBJ databases">
        <title>Genome sequences of endogenous nimaviruses in decapod crustaceans.</title>
        <authorList>
            <person name="Kawato S."/>
            <person name="Nozaki R."/>
            <person name="Kondo H."/>
            <person name="Hirono I."/>
        </authorList>
    </citation>
    <scope>NUCLEOTIDE SEQUENCE</scope>
    <source>
        <strain evidence="2">Okinawa2016</strain>
    </source>
</reference>
<sequence>MANLRNDLRSCDGRTGLTPSTDTVPSPPRTIVSDLTGPKCQSQEGAITDHAKNTVDQPNIIIKKGPLTLTVGSAPSSGITADPPGGKIRATLSFNKMCRCQGPIKTKILDVMKSHEALTVGVSNESAKKIAGTVRPSITIASTPEYPIFKPPVGVEAASGDKDRTTYTYSFSEKCHCEGPVKMKDINMISESDDDDDDDKTVYEQFVMTIKKFVRVDDLERSNPND</sequence>
<feature type="compositionally biased region" description="Basic and acidic residues" evidence="1">
    <location>
        <begin position="1"/>
        <end position="12"/>
    </location>
</feature>
<feature type="region of interest" description="Disordered" evidence="1">
    <location>
        <begin position="1"/>
        <end position="42"/>
    </location>
</feature>
<name>A0A9C7CF05_9VIRU</name>
<accession>A0A9C7CF05</accession>
<proteinExistence type="predicted"/>